<dbReference type="CDD" id="cd00609">
    <property type="entry name" value="AAT_like"/>
    <property type="match status" value="1"/>
</dbReference>
<evidence type="ECO:0000256" key="4">
    <source>
        <dbReference type="ARBA" id="ARBA00018052"/>
    </source>
</evidence>
<organism evidence="11 12">
    <name type="scientific">Candidatus Faeciplasma avium</name>
    <dbReference type="NCBI Taxonomy" id="2840798"/>
    <lineage>
        <taxon>Bacteria</taxon>
        <taxon>Bacillati</taxon>
        <taxon>Bacillota</taxon>
        <taxon>Clostridia</taxon>
        <taxon>Eubacteriales</taxon>
        <taxon>Oscillospiraceae</taxon>
        <taxon>Oscillospiraceae incertae sedis</taxon>
        <taxon>Candidatus Faeciplasma</taxon>
    </lineage>
</organism>
<evidence type="ECO:0000256" key="5">
    <source>
        <dbReference type="ARBA" id="ARBA00022576"/>
    </source>
</evidence>
<evidence type="ECO:0000256" key="1">
    <source>
        <dbReference type="ARBA" id="ARBA00001933"/>
    </source>
</evidence>
<dbReference type="AlphaFoldDB" id="A0A9D1T421"/>
<evidence type="ECO:0000256" key="9">
    <source>
        <dbReference type="HAMAP-Rule" id="MF_01642"/>
    </source>
</evidence>
<dbReference type="GO" id="GO:0030170">
    <property type="term" value="F:pyridoxal phosphate binding"/>
    <property type="evidence" value="ECO:0007669"/>
    <property type="project" value="UniProtKB-UniRule"/>
</dbReference>
<evidence type="ECO:0000256" key="2">
    <source>
        <dbReference type="ARBA" id="ARBA00004982"/>
    </source>
</evidence>
<dbReference type="EC" id="2.6.1.83" evidence="3 9"/>
<evidence type="ECO:0000256" key="7">
    <source>
        <dbReference type="ARBA" id="ARBA00022898"/>
    </source>
</evidence>
<dbReference type="EMBL" id="DVOL01000043">
    <property type="protein sequence ID" value="HIV10691.1"/>
    <property type="molecule type" value="Genomic_DNA"/>
</dbReference>
<reference evidence="11" key="2">
    <citation type="journal article" date="2021" name="PeerJ">
        <title>Extensive microbial diversity within the chicken gut microbiome revealed by metagenomics and culture.</title>
        <authorList>
            <person name="Gilroy R."/>
            <person name="Ravi A."/>
            <person name="Getino M."/>
            <person name="Pursley I."/>
            <person name="Horton D.L."/>
            <person name="Alikhan N.F."/>
            <person name="Baker D."/>
            <person name="Gharbi K."/>
            <person name="Hall N."/>
            <person name="Watson M."/>
            <person name="Adriaenssens E.M."/>
            <person name="Foster-Nyarko E."/>
            <person name="Jarju S."/>
            <person name="Secka A."/>
            <person name="Antonio M."/>
            <person name="Oren A."/>
            <person name="Chaudhuri R.R."/>
            <person name="La Ragione R."/>
            <person name="Hildebrand F."/>
            <person name="Pallen M.J."/>
        </authorList>
    </citation>
    <scope>NUCLEOTIDE SEQUENCE</scope>
    <source>
        <strain evidence="11">1370</strain>
    </source>
</reference>
<dbReference type="Gene3D" id="3.40.640.10">
    <property type="entry name" value="Type I PLP-dependent aspartate aminotransferase-like (Major domain)"/>
    <property type="match status" value="1"/>
</dbReference>
<evidence type="ECO:0000259" key="10">
    <source>
        <dbReference type="Pfam" id="PF00155"/>
    </source>
</evidence>
<dbReference type="FunFam" id="3.40.640.10:FF:000099">
    <property type="entry name" value="LL-diaminopimelate aminotransferase, chloroplastic"/>
    <property type="match status" value="1"/>
</dbReference>
<dbReference type="PANTHER" id="PTHR43144">
    <property type="entry name" value="AMINOTRANSFERASE"/>
    <property type="match status" value="1"/>
</dbReference>
<feature type="binding site" evidence="9">
    <location>
        <position position="245"/>
    </location>
    <ligand>
        <name>pyridoxal 5'-phosphate</name>
        <dbReference type="ChEBI" id="CHEBI:597326"/>
    </ligand>
</feature>
<sequence>MKINNNFSRIKESYLFAEVAQRTSAFAKEHPDAKIIKMGIGDVTLPLCPAVIDAMHKAVSEMGVKETFKGYGEYRGYDFLCDSIAGYYKSFGVDIEREEVFVSEGAKSDLGNILDLFDNDNTVLVTDPVYPVYVDTNLMAGRNVIYAAATEENDFLPLPDNSVDADIIYLCSPNNPTGAAYTRDQLKLWIDYARARGAVILLDAAYEAFITDPAVPHTAYEVEGAKECVIEICSLSKTAGFTGTRCGYTIVPKQLKLGQDLNKLWLRRQSTKFNGVSYIIQCGANAVFTPEGQRQIKESIAYYQENSRILMEALDACGIKYFGGKNSPYIWLKCPGGMGSWEFFDMLLERANVVGTPGEGFGENGKGYLRLTSFSTHESTREAMERIKALLKK</sequence>
<feature type="binding site" evidence="9">
    <location>
        <position position="71"/>
    </location>
    <ligand>
        <name>pyridoxal 5'-phosphate</name>
        <dbReference type="ChEBI" id="CHEBI:597326"/>
    </ligand>
</feature>
<dbReference type="NCBIfam" id="TIGR03542">
    <property type="entry name" value="DAPAT_plant"/>
    <property type="match status" value="1"/>
</dbReference>
<dbReference type="GO" id="GO:0010285">
    <property type="term" value="F:L,L-diaminopimelate aminotransferase activity"/>
    <property type="evidence" value="ECO:0007669"/>
    <property type="project" value="UniProtKB-UniRule"/>
</dbReference>
<dbReference type="GO" id="GO:0033362">
    <property type="term" value="P:lysine biosynthetic process via diaminopimelate, diaminopimelate-aminotransferase pathway"/>
    <property type="evidence" value="ECO:0007669"/>
    <property type="project" value="UniProtKB-UniRule"/>
</dbReference>
<feature type="binding site" evidence="9">
    <location>
        <begin position="106"/>
        <end position="107"/>
    </location>
    <ligand>
        <name>pyridoxal 5'-phosphate</name>
        <dbReference type="ChEBI" id="CHEBI:597326"/>
    </ligand>
</feature>
<comment type="catalytic activity">
    <reaction evidence="8 9">
        <text>(2S,6S)-2,6-diaminopimelate + 2-oxoglutarate = (S)-2,3,4,5-tetrahydrodipicolinate + L-glutamate + H2O + H(+)</text>
        <dbReference type="Rhea" id="RHEA:23988"/>
        <dbReference type="ChEBI" id="CHEBI:15377"/>
        <dbReference type="ChEBI" id="CHEBI:15378"/>
        <dbReference type="ChEBI" id="CHEBI:16810"/>
        <dbReference type="ChEBI" id="CHEBI:16845"/>
        <dbReference type="ChEBI" id="CHEBI:29985"/>
        <dbReference type="ChEBI" id="CHEBI:57609"/>
        <dbReference type="EC" id="2.6.1.83"/>
    </reaction>
</comment>
<feature type="binding site" evidence="9">
    <location>
        <position position="274"/>
    </location>
    <ligand>
        <name>pyridoxal 5'-phosphate</name>
        <dbReference type="ChEBI" id="CHEBI:597326"/>
    </ligand>
</feature>
<evidence type="ECO:0000256" key="8">
    <source>
        <dbReference type="ARBA" id="ARBA00051934"/>
    </source>
</evidence>
<evidence type="ECO:0000256" key="3">
    <source>
        <dbReference type="ARBA" id="ARBA00013138"/>
    </source>
</evidence>
<keyword evidence="6 9" id="KW-0808">Transferase</keyword>
<feature type="modified residue" description="N6-(pyridoxal phosphate)lysine" evidence="9">
    <location>
        <position position="237"/>
    </location>
</feature>
<dbReference type="HAMAP" id="MF_01642">
    <property type="entry name" value="DapL_aminotrans_1"/>
    <property type="match status" value="1"/>
</dbReference>
<dbReference type="InterPro" id="IPR004839">
    <property type="entry name" value="Aminotransferase_I/II_large"/>
</dbReference>
<keyword evidence="7 9" id="KW-0663">Pyridoxal phosphate</keyword>
<comment type="similarity">
    <text evidence="9">Belongs to the class-I pyridoxal-phosphate-dependent aminotransferase family. LL-diaminopimelate aminotransferase subfamily.</text>
</comment>
<comment type="function">
    <text evidence="9">Involved in the synthesis of meso-diaminopimelate (m-DAP or DL-DAP), required for both lysine and peptidoglycan biosynthesis. Catalyzes the direct conversion of tetrahydrodipicolinate to LL-diaminopimelate.</text>
</comment>
<feature type="binding site" evidence="9">
    <location>
        <position position="370"/>
    </location>
    <ligand>
        <name>substrate</name>
    </ligand>
</feature>
<comment type="subunit">
    <text evidence="9">Homodimer.</text>
</comment>
<feature type="binding site" evidence="9">
    <location>
        <position position="107"/>
    </location>
    <ligand>
        <name>substrate</name>
    </ligand>
</feature>
<name>A0A9D1T421_9FIRM</name>
<reference evidence="11" key="1">
    <citation type="submission" date="2020-10" db="EMBL/GenBank/DDBJ databases">
        <authorList>
            <person name="Gilroy R."/>
        </authorList>
    </citation>
    <scope>NUCLEOTIDE SEQUENCE</scope>
    <source>
        <strain evidence="11">1370</strain>
    </source>
</reference>
<evidence type="ECO:0000313" key="12">
    <source>
        <dbReference type="Proteomes" id="UP000823960"/>
    </source>
</evidence>
<feature type="binding site" evidence="9">
    <location>
        <position position="175"/>
    </location>
    <ligand>
        <name>pyridoxal 5'-phosphate</name>
        <dbReference type="ChEBI" id="CHEBI:597326"/>
    </ligand>
</feature>
<dbReference type="InterPro" id="IPR015424">
    <property type="entry name" value="PyrdxlP-dep_Trfase"/>
</dbReference>
<feature type="binding site" evidence="9">
    <location>
        <position position="175"/>
    </location>
    <ligand>
        <name>substrate</name>
    </ligand>
</feature>
<feature type="binding site" evidence="9">
    <location>
        <position position="274"/>
    </location>
    <ligand>
        <name>substrate</name>
    </ligand>
</feature>
<dbReference type="InterPro" id="IPR015422">
    <property type="entry name" value="PyrdxlP-dep_Trfase_small"/>
</dbReference>
<comment type="pathway">
    <text evidence="2 9">Amino-acid biosynthesis; L-lysine biosynthesis via DAP pathway; LL-2,6-diaminopimelate from (S)-tetrahydrodipicolinate (aminotransferase route): step 1/1.</text>
</comment>
<dbReference type="Proteomes" id="UP000823960">
    <property type="component" value="Unassembled WGS sequence"/>
</dbReference>
<dbReference type="InterPro" id="IPR019942">
    <property type="entry name" value="DapL/ALD1"/>
</dbReference>
<feature type="binding site" evidence="9">
    <location>
        <position position="130"/>
    </location>
    <ligand>
        <name>pyridoxal 5'-phosphate</name>
        <dbReference type="ChEBI" id="CHEBI:597326"/>
    </ligand>
</feature>
<keyword evidence="5 9" id="KW-0032">Aminotransferase</keyword>
<dbReference type="SUPFAM" id="SSF53383">
    <property type="entry name" value="PLP-dependent transferases"/>
    <property type="match status" value="1"/>
</dbReference>
<accession>A0A9D1T421</accession>
<feature type="binding site" evidence="9">
    <location>
        <position position="14"/>
    </location>
    <ligand>
        <name>substrate</name>
    </ligand>
</feature>
<proteinExistence type="inferred from homology"/>
<feature type="binding site" evidence="9">
    <location>
        <position position="130"/>
    </location>
    <ligand>
        <name>substrate</name>
    </ligand>
</feature>
<feature type="binding site" evidence="9">
    <location>
        <position position="41"/>
    </location>
    <ligand>
        <name>substrate</name>
    </ligand>
</feature>
<feature type="domain" description="Aminotransferase class I/classII large" evidence="10">
    <location>
        <begin position="34"/>
        <end position="387"/>
    </location>
</feature>
<evidence type="ECO:0000256" key="6">
    <source>
        <dbReference type="ARBA" id="ARBA00022679"/>
    </source>
</evidence>
<feature type="binding site" evidence="9">
    <location>
        <position position="206"/>
    </location>
    <ligand>
        <name>pyridoxal 5'-phosphate</name>
        <dbReference type="ChEBI" id="CHEBI:597326"/>
    </ligand>
</feature>
<dbReference type="InterPro" id="IPR015421">
    <property type="entry name" value="PyrdxlP-dep_Trfase_major"/>
</dbReference>
<comment type="cofactor">
    <cofactor evidence="1 9">
        <name>pyridoxal 5'-phosphate</name>
        <dbReference type="ChEBI" id="CHEBI:597326"/>
    </cofactor>
</comment>
<feature type="binding site" evidence="9">
    <location>
        <begin position="234"/>
        <end position="236"/>
    </location>
    <ligand>
        <name>pyridoxal 5'-phosphate</name>
        <dbReference type="ChEBI" id="CHEBI:597326"/>
    </ligand>
</feature>
<evidence type="ECO:0000313" key="11">
    <source>
        <dbReference type="EMBL" id="HIV10691.1"/>
    </source>
</evidence>
<comment type="caution">
    <text evidence="11">The sequence shown here is derived from an EMBL/GenBank/DDBJ whole genome shotgun (WGS) entry which is preliminary data.</text>
</comment>
<gene>
    <name evidence="9" type="primary">dapL</name>
    <name evidence="11" type="ORF">IAD28_03220</name>
</gene>
<dbReference type="Pfam" id="PF00155">
    <property type="entry name" value="Aminotran_1_2"/>
    <property type="match status" value="1"/>
</dbReference>
<dbReference type="Gene3D" id="3.90.1150.10">
    <property type="entry name" value="Aspartate Aminotransferase, domain 1"/>
    <property type="match status" value="1"/>
</dbReference>
<protein>
    <recommendedName>
        <fullName evidence="4 9">LL-diaminopimelate aminotransferase</fullName>
        <shortName evidence="9">DAP-AT</shortName>
        <shortName evidence="9">DAP-aminotransferase</shortName>
        <shortName evidence="9">LL-DAP-aminotransferase</shortName>
        <ecNumber evidence="3 9">2.6.1.83</ecNumber>
    </recommendedName>
</protein>